<dbReference type="InterPro" id="IPR005019">
    <property type="entry name" value="Adenine_glyco"/>
</dbReference>
<organism evidence="1 2">
    <name type="scientific">Kistimonas scapharcae</name>
    <dbReference type="NCBI Taxonomy" id="1036133"/>
    <lineage>
        <taxon>Bacteria</taxon>
        <taxon>Pseudomonadati</taxon>
        <taxon>Pseudomonadota</taxon>
        <taxon>Gammaproteobacteria</taxon>
        <taxon>Oceanospirillales</taxon>
        <taxon>Endozoicomonadaceae</taxon>
        <taxon>Kistimonas</taxon>
    </lineage>
</organism>
<dbReference type="PANTHER" id="PTHR30037">
    <property type="entry name" value="DNA-3-METHYLADENINE GLYCOSYLASE 1"/>
    <property type="match status" value="1"/>
</dbReference>
<proteinExistence type="predicted"/>
<gene>
    <name evidence="1" type="ORF">GCM10023116_42240</name>
</gene>
<dbReference type="InterPro" id="IPR011257">
    <property type="entry name" value="DNA_glycosylase"/>
</dbReference>
<comment type="caution">
    <text evidence="1">The sequence shown here is derived from an EMBL/GenBank/DDBJ whole genome shotgun (WGS) entry which is preliminary data.</text>
</comment>
<dbReference type="EMBL" id="BAABFL010000466">
    <property type="protein sequence ID" value="GAA4651940.1"/>
    <property type="molecule type" value="Genomic_DNA"/>
</dbReference>
<dbReference type="Proteomes" id="UP001500604">
    <property type="component" value="Unassembled WGS sequence"/>
</dbReference>
<dbReference type="SUPFAM" id="SSF48150">
    <property type="entry name" value="DNA-glycosylase"/>
    <property type="match status" value="1"/>
</dbReference>
<accession>A0ABP8V9J5</accession>
<dbReference type="InterPro" id="IPR052891">
    <property type="entry name" value="DNA-3mA_glycosylase"/>
</dbReference>
<evidence type="ECO:0000313" key="2">
    <source>
        <dbReference type="Proteomes" id="UP001500604"/>
    </source>
</evidence>
<name>A0ABP8V9J5_9GAMM</name>
<keyword evidence="2" id="KW-1185">Reference proteome</keyword>
<evidence type="ECO:0000313" key="1">
    <source>
        <dbReference type="EMBL" id="GAA4651940.1"/>
    </source>
</evidence>
<dbReference type="Pfam" id="PF03352">
    <property type="entry name" value="Adenine_glyco"/>
    <property type="match status" value="1"/>
</dbReference>
<dbReference type="PANTHER" id="PTHR30037:SF4">
    <property type="entry name" value="DNA-3-METHYLADENINE GLYCOSYLASE I"/>
    <property type="match status" value="1"/>
</dbReference>
<sequence>MLFELLILEGAQAGLNWLTVLKKREGYRAAFDNFNAEKIARYDQEKIETLLTDSNIIRNRMKILSTINNARAFLAIVDEFCSFNDFMWQFVNYEPLLNHWSTQAEVPAVSQESEAMSKTLKKKGFSFIGPTICYAYMQSSGMINDHTKHCFLYHDN</sequence>
<protein>
    <submittedName>
        <fullName evidence="1">DNA-3-methyladenine glycosylase I</fullName>
    </submittedName>
</protein>
<dbReference type="Gene3D" id="1.10.340.30">
    <property type="entry name" value="Hypothetical protein, domain 2"/>
    <property type="match status" value="1"/>
</dbReference>
<reference evidence="2" key="1">
    <citation type="journal article" date="2019" name="Int. J. Syst. Evol. Microbiol.">
        <title>The Global Catalogue of Microorganisms (GCM) 10K type strain sequencing project: providing services to taxonomists for standard genome sequencing and annotation.</title>
        <authorList>
            <consortium name="The Broad Institute Genomics Platform"/>
            <consortium name="The Broad Institute Genome Sequencing Center for Infectious Disease"/>
            <person name="Wu L."/>
            <person name="Ma J."/>
        </authorList>
    </citation>
    <scope>NUCLEOTIDE SEQUENCE [LARGE SCALE GENOMIC DNA]</scope>
    <source>
        <strain evidence="2">JCM 17805</strain>
    </source>
</reference>